<accession>F2L1N4</accession>
<reference evidence="1 2" key="1">
    <citation type="journal article" date="2011" name="J. Bacteriol.">
        <title>Complete genome sequence of the thermoacidophilic crenarchaeon Thermoproteus uzoniensis 768-20.</title>
        <authorList>
            <person name="Mardanov A.V."/>
            <person name="Gumerov V.M."/>
            <person name="Beletsky A.V."/>
            <person name="Prokofeva M.I."/>
            <person name="Bonch-Osmolovskaya E.A."/>
            <person name="Ravin N.V."/>
            <person name="Skryabin K.G."/>
        </authorList>
    </citation>
    <scope>NUCLEOTIDE SEQUENCE [LARGE SCALE GENOMIC DNA]</scope>
    <source>
        <strain evidence="1 2">768-20</strain>
    </source>
</reference>
<dbReference type="SUPFAM" id="SSF46785">
    <property type="entry name" value="Winged helix' DNA-binding domain"/>
    <property type="match status" value="1"/>
</dbReference>
<dbReference type="KEGG" id="tuz:TUZN_1417"/>
<keyword evidence="2" id="KW-1185">Reference proteome</keyword>
<dbReference type="RefSeq" id="WP_013680225.1">
    <property type="nucleotide sequence ID" value="NC_015315.1"/>
</dbReference>
<dbReference type="EMBL" id="CP002590">
    <property type="protein sequence ID" value="AEA12890.1"/>
    <property type="molecule type" value="Genomic_DNA"/>
</dbReference>
<dbReference type="OrthoDB" id="45652at2157"/>
<dbReference type="InterPro" id="IPR036388">
    <property type="entry name" value="WH-like_DNA-bd_sf"/>
</dbReference>
<evidence type="ECO:0000313" key="1">
    <source>
        <dbReference type="EMBL" id="AEA12890.1"/>
    </source>
</evidence>
<dbReference type="eggNOG" id="arCOG03698">
    <property type="taxonomic scope" value="Archaea"/>
</dbReference>
<dbReference type="STRING" id="999630.TUZN_1417"/>
<dbReference type="InterPro" id="IPR019254">
    <property type="entry name" value="DUF2250"/>
</dbReference>
<dbReference type="InterPro" id="IPR036390">
    <property type="entry name" value="WH_DNA-bd_sf"/>
</dbReference>
<evidence type="ECO:0000313" key="2">
    <source>
        <dbReference type="Proteomes" id="UP000008138"/>
    </source>
</evidence>
<reference key="2">
    <citation type="submission" date="2011-03" db="EMBL/GenBank/DDBJ databases">
        <title>Complete genome sequence of the thermoacidophilic crenarchaeon Thermoproteus uzoniensis 768-20.</title>
        <authorList>
            <person name="Mardanov A.V."/>
            <person name="Gumerov V.M."/>
            <person name="Beletsky A.V."/>
            <person name="Prokofeva M.I."/>
            <person name="Bonch-Osmolovskaya E.A."/>
            <person name="Ravin N.V."/>
            <person name="Skryabin K.G."/>
        </authorList>
    </citation>
    <scope>NUCLEOTIDE SEQUENCE</scope>
    <source>
        <strain>768-20</strain>
    </source>
</reference>
<organism evidence="1 2">
    <name type="scientific">Thermoproteus uzoniensis (strain 768-20)</name>
    <dbReference type="NCBI Taxonomy" id="999630"/>
    <lineage>
        <taxon>Archaea</taxon>
        <taxon>Thermoproteota</taxon>
        <taxon>Thermoprotei</taxon>
        <taxon>Thermoproteales</taxon>
        <taxon>Thermoproteaceae</taxon>
        <taxon>Thermoproteus</taxon>
    </lineage>
</organism>
<dbReference type="Gene3D" id="1.10.10.10">
    <property type="entry name" value="Winged helix-like DNA-binding domain superfamily/Winged helix DNA-binding domain"/>
    <property type="match status" value="1"/>
</dbReference>
<sequence>MNILRKKLYVDILLHLKRAGIDYGKSIARGVGAPLASVLAALDELERAGLIERAGGHVLKRSKARMKLSPEVRKHHVYFKLSRSGEAVVRCLKRRGAAAYLDALSAEERRALAELCRGERKGAPPSLIEAGLADPSGLLTPLGVLVAALVDPACKKK</sequence>
<proteinExistence type="predicted"/>
<dbReference type="Proteomes" id="UP000008138">
    <property type="component" value="Chromosome"/>
</dbReference>
<dbReference type="GeneID" id="10360943"/>
<protein>
    <submittedName>
        <fullName evidence="1">Uncharacterized protein</fullName>
    </submittedName>
</protein>
<dbReference type="Pfam" id="PF10007">
    <property type="entry name" value="DUF2250"/>
    <property type="match status" value="1"/>
</dbReference>
<name>F2L1N4_THEU7</name>
<gene>
    <name evidence="1" type="ordered locus">TUZN_1417</name>
</gene>
<dbReference type="HOGENOM" id="CLU_1631531_0_0_2"/>
<dbReference type="AlphaFoldDB" id="F2L1N4"/>